<dbReference type="Proteomes" id="UP000812966">
    <property type="component" value="Unassembled WGS sequence"/>
</dbReference>
<dbReference type="GO" id="GO:0030690">
    <property type="term" value="C:Noc1p-Noc2p complex"/>
    <property type="evidence" value="ECO:0007669"/>
    <property type="project" value="TreeGrafter"/>
</dbReference>
<comment type="subcellular location">
    <subcellularLocation>
        <location evidence="1">Nucleus</location>
    </subcellularLocation>
</comment>
<name>A0A8K0JF83_9TREE</name>
<feature type="region of interest" description="Disordered" evidence="4">
    <location>
        <begin position="163"/>
        <end position="232"/>
    </location>
</feature>
<evidence type="ECO:0000313" key="6">
    <source>
        <dbReference type="Proteomes" id="UP000812966"/>
    </source>
</evidence>
<dbReference type="GO" id="GO:0005654">
    <property type="term" value="C:nucleoplasm"/>
    <property type="evidence" value="ECO:0007669"/>
    <property type="project" value="TreeGrafter"/>
</dbReference>
<feature type="compositionally biased region" description="Acidic residues" evidence="4">
    <location>
        <begin position="55"/>
        <end position="80"/>
    </location>
</feature>
<dbReference type="OrthoDB" id="10266662at2759"/>
<feature type="compositionally biased region" description="Acidic residues" evidence="4">
    <location>
        <begin position="757"/>
        <end position="780"/>
    </location>
</feature>
<proteinExistence type="inferred from homology"/>
<dbReference type="EMBL" id="JABELV010000207">
    <property type="protein sequence ID" value="KAG7528099.1"/>
    <property type="molecule type" value="Genomic_DNA"/>
</dbReference>
<evidence type="ECO:0000256" key="2">
    <source>
        <dbReference type="ARBA" id="ARBA00005907"/>
    </source>
</evidence>
<feature type="region of interest" description="Disordered" evidence="4">
    <location>
        <begin position="1"/>
        <end position="127"/>
    </location>
</feature>
<reference evidence="5" key="1">
    <citation type="submission" date="2020-04" db="EMBL/GenBank/DDBJ databases">
        <title>Analysis of mating type loci in Filobasidium floriforme.</title>
        <authorList>
            <person name="Nowrousian M."/>
        </authorList>
    </citation>
    <scope>NUCLEOTIDE SEQUENCE</scope>
    <source>
        <strain evidence="5">CBS 6242</strain>
    </source>
</reference>
<dbReference type="GO" id="GO:0030691">
    <property type="term" value="C:Noc2p-Noc3p complex"/>
    <property type="evidence" value="ECO:0007669"/>
    <property type="project" value="TreeGrafter"/>
</dbReference>
<feature type="compositionally biased region" description="Acidic residues" evidence="4">
    <location>
        <begin position="163"/>
        <end position="178"/>
    </location>
</feature>
<feature type="compositionally biased region" description="Basic and acidic residues" evidence="4">
    <location>
        <begin position="735"/>
        <end position="756"/>
    </location>
</feature>
<evidence type="ECO:0000313" key="5">
    <source>
        <dbReference type="EMBL" id="KAG7528099.1"/>
    </source>
</evidence>
<gene>
    <name evidence="5" type="ORF">FFLO_06413</name>
</gene>
<feature type="compositionally biased region" description="Low complexity" evidence="4">
    <location>
        <begin position="90"/>
        <end position="99"/>
    </location>
</feature>
<evidence type="ECO:0000256" key="3">
    <source>
        <dbReference type="ARBA" id="ARBA00023242"/>
    </source>
</evidence>
<dbReference type="AlphaFoldDB" id="A0A8K0JF83"/>
<dbReference type="GO" id="GO:0005730">
    <property type="term" value="C:nucleolus"/>
    <property type="evidence" value="ECO:0007669"/>
    <property type="project" value="TreeGrafter"/>
</dbReference>
<sequence length="780" mass="87848">MAKATKQTKKFVSSGKLKQEITKRRQHQKIKQKTAGREATKLRKERKGKGKHADDDSELEGSDDEDEDVTLPAGDDDEEEGGKKGKGKAVEGLKALAGDDAAESDDEDLEDFSDLEEEDDDDADDNEAALAADEAAMAKSLADLAKKDPEFFKYLKENDAELLDFEGGENEDEDDEEVEVTKKTKKDKKEKKTKGKGKEQVVDEDEMMDYDAGSDSEEEPEFGQPEEQKEVEKVSVSMKMLRSWQRAMIEQSSLRSLRKTILAFRAAAHMNQDDEDEIETKYKIDSAQVFNKLILTALKFTPVVLNKHMPSKELASGKFKTQPPPNAHPTLPRFALSHFTTIMYLIKSLPSAPTGNEDVEGAADSLLYTVVTESTKMLPWVMEGKRQVRAYLKLLLDLWSSAADNVRIACFLAVRKVFVAGDETIKELCLKNIYSALLPPLRLTSAHTLPSLNLMKNSAAELYQINPAISYQHAFGYIRALAIHLRQVVRSGQADQEAFRAVYNWQFVHCIDFWSTVLSGACDKEKVIESGGLASPLEPLIFPLVQIALGVIRLVPTSRFFPLRFHVMHSMLRIIGRTGTYVPLAPFLLEILDSAEFKKSNPKPSSLRPLDLEYVIRAPNSYLKSRVYQESLADELCFIAGDFFALMSRNVAYPEMTIPVIAHLKRFLKKGGGSGKVKAQVKTVVEKIELTRTWVEKKRRGVNFAPNEREEVAAFLEDAKVEDTPIGGWMRLQRKVRDQRRQEIEAAQREERMDRQDESDDDEDEDEGSDVDMGSDEDDE</sequence>
<evidence type="ECO:0000256" key="4">
    <source>
        <dbReference type="SAM" id="MobiDB-lite"/>
    </source>
</evidence>
<evidence type="ECO:0000256" key="1">
    <source>
        <dbReference type="ARBA" id="ARBA00004123"/>
    </source>
</evidence>
<dbReference type="GO" id="GO:0042273">
    <property type="term" value="P:ribosomal large subunit biogenesis"/>
    <property type="evidence" value="ECO:0007669"/>
    <property type="project" value="TreeGrafter"/>
</dbReference>
<feature type="compositionally biased region" description="Acidic residues" evidence="4">
    <location>
        <begin position="202"/>
        <end position="221"/>
    </location>
</feature>
<protein>
    <recommendedName>
        <fullName evidence="7">Nucleolar complex protein 2</fullName>
    </recommendedName>
</protein>
<organism evidence="5 6">
    <name type="scientific">Filobasidium floriforme</name>
    <dbReference type="NCBI Taxonomy" id="5210"/>
    <lineage>
        <taxon>Eukaryota</taxon>
        <taxon>Fungi</taxon>
        <taxon>Dikarya</taxon>
        <taxon>Basidiomycota</taxon>
        <taxon>Agaricomycotina</taxon>
        <taxon>Tremellomycetes</taxon>
        <taxon>Filobasidiales</taxon>
        <taxon>Filobasidiaceae</taxon>
        <taxon>Filobasidium</taxon>
    </lineage>
</organism>
<comment type="caution">
    <text evidence="5">The sequence shown here is derived from an EMBL/GenBank/DDBJ whole genome shotgun (WGS) entry which is preliminary data.</text>
</comment>
<dbReference type="PANTHER" id="PTHR12687:SF4">
    <property type="entry name" value="NUCLEOLAR COMPLEX PROTEIN 2 HOMOLOG"/>
    <property type="match status" value="1"/>
</dbReference>
<feature type="region of interest" description="Disordered" evidence="4">
    <location>
        <begin position="734"/>
        <end position="780"/>
    </location>
</feature>
<keyword evidence="3" id="KW-0539">Nucleus</keyword>
<evidence type="ECO:0008006" key="7">
    <source>
        <dbReference type="Google" id="ProtNLM"/>
    </source>
</evidence>
<comment type="similarity">
    <text evidence="2">Belongs to the NOC2 family.</text>
</comment>
<feature type="compositionally biased region" description="Basic residues" evidence="4">
    <location>
        <begin position="183"/>
        <end position="195"/>
    </location>
</feature>
<feature type="compositionally biased region" description="Acidic residues" evidence="4">
    <location>
        <begin position="100"/>
        <end position="127"/>
    </location>
</feature>
<keyword evidence="6" id="KW-1185">Reference proteome</keyword>
<accession>A0A8K0JF83</accession>
<dbReference type="Pfam" id="PF03715">
    <property type="entry name" value="Noc2"/>
    <property type="match status" value="1"/>
</dbReference>
<dbReference type="InterPro" id="IPR005343">
    <property type="entry name" value="Noc2"/>
</dbReference>
<dbReference type="PANTHER" id="PTHR12687">
    <property type="entry name" value="NUCLEOLAR COMPLEX 2 AND RAD4-RELATED"/>
    <property type="match status" value="1"/>
</dbReference>
<feature type="compositionally biased region" description="Basic residues" evidence="4">
    <location>
        <begin position="24"/>
        <end position="34"/>
    </location>
</feature>